<evidence type="ECO:0000256" key="4">
    <source>
        <dbReference type="ARBA" id="ARBA00023163"/>
    </source>
</evidence>
<dbReference type="InterPro" id="IPR036879">
    <property type="entry name" value="TF_MADSbox_sf"/>
</dbReference>
<reference evidence="7 8" key="1">
    <citation type="submission" date="2024-06" db="EMBL/GenBank/DDBJ databases">
        <title>A chromosome level genome sequence of Diviner's sage (Salvia divinorum).</title>
        <authorList>
            <person name="Ford S.A."/>
            <person name="Ro D.-K."/>
            <person name="Ness R.W."/>
            <person name="Phillips M.A."/>
        </authorList>
    </citation>
    <scope>NUCLEOTIDE SEQUENCE [LARGE SCALE GENOMIC DNA]</scope>
    <source>
        <strain evidence="7">SAF-2024a</strain>
        <tissue evidence="7">Leaf</tissue>
    </source>
</reference>
<feature type="domain" description="MADS-box" evidence="6">
    <location>
        <begin position="1"/>
        <end position="56"/>
    </location>
</feature>
<accession>A0ABD1IG73</accession>
<evidence type="ECO:0000256" key="2">
    <source>
        <dbReference type="ARBA" id="ARBA00023015"/>
    </source>
</evidence>
<keyword evidence="8" id="KW-1185">Reference proteome</keyword>
<sequence>MGRGQFIKHRISSLAILKKRKKGLEKKFDELTTLSDVPACMIIHDPTTNSTSIWPEDSTQKNAEEELVKLRKKNAESKYPTWDHRLDLMDKSQLRELSATVRFMAQTVRSRIDFLKREAMMKKEKNNNNVILDLEEIVDKDEFFSIGDGMAGISDSAQLPVPDYYCPPPLNQSQDHIFSVAGVIAAMNVNGQLPVPTTTAPSYFWH</sequence>
<protein>
    <submittedName>
        <fullName evidence="7">MADS-box protein GGM13-like</fullName>
    </submittedName>
</protein>
<organism evidence="7 8">
    <name type="scientific">Salvia divinorum</name>
    <name type="common">Maria pastora</name>
    <name type="synonym">Diviner's sage</name>
    <dbReference type="NCBI Taxonomy" id="28513"/>
    <lineage>
        <taxon>Eukaryota</taxon>
        <taxon>Viridiplantae</taxon>
        <taxon>Streptophyta</taxon>
        <taxon>Embryophyta</taxon>
        <taxon>Tracheophyta</taxon>
        <taxon>Spermatophyta</taxon>
        <taxon>Magnoliopsida</taxon>
        <taxon>eudicotyledons</taxon>
        <taxon>Gunneridae</taxon>
        <taxon>Pentapetalae</taxon>
        <taxon>asterids</taxon>
        <taxon>lamiids</taxon>
        <taxon>Lamiales</taxon>
        <taxon>Lamiaceae</taxon>
        <taxon>Nepetoideae</taxon>
        <taxon>Mentheae</taxon>
        <taxon>Salviinae</taxon>
        <taxon>Salvia</taxon>
        <taxon>Salvia subgen. Calosphace</taxon>
    </lineage>
</organism>
<evidence type="ECO:0000256" key="3">
    <source>
        <dbReference type="ARBA" id="ARBA00023125"/>
    </source>
</evidence>
<keyword evidence="3" id="KW-0238">DNA-binding</keyword>
<comment type="caution">
    <text evidence="7">The sequence shown here is derived from an EMBL/GenBank/DDBJ whole genome shotgun (WGS) entry which is preliminary data.</text>
</comment>
<keyword evidence="5" id="KW-0539">Nucleus</keyword>
<dbReference type="SMART" id="SM00432">
    <property type="entry name" value="MADS"/>
    <property type="match status" value="1"/>
</dbReference>
<dbReference type="InterPro" id="IPR002100">
    <property type="entry name" value="TF_MADSbox"/>
</dbReference>
<dbReference type="SUPFAM" id="SSF55455">
    <property type="entry name" value="SRF-like"/>
    <property type="match status" value="1"/>
</dbReference>
<dbReference type="Gene3D" id="3.40.1810.10">
    <property type="entry name" value="Transcription factor, MADS-box"/>
    <property type="match status" value="1"/>
</dbReference>
<gene>
    <name evidence="7" type="ORF">AAHA92_02312</name>
</gene>
<dbReference type="Pfam" id="PF00319">
    <property type="entry name" value="SRF-TF"/>
    <property type="match status" value="1"/>
</dbReference>
<evidence type="ECO:0000313" key="7">
    <source>
        <dbReference type="EMBL" id="KAL1566739.1"/>
    </source>
</evidence>
<proteinExistence type="predicted"/>
<name>A0ABD1IG73_SALDI</name>
<evidence type="ECO:0000313" key="8">
    <source>
        <dbReference type="Proteomes" id="UP001567538"/>
    </source>
</evidence>
<keyword evidence="4" id="KW-0804">Transcription</keyword>
<evidence type="ECO:0000259" key="6">
    <source>
        <dbReference type="SMART" id="SM00432"/>
    </source>
</evidence>
<comment type="subcellular location">
    <subcellularLocation>
        <location evidence="1">Nucleus</location>
    </subcellularLocation>
</comment>
<dbReference type="GO" id="GO:0003677">
    <property type="term" value="F:DNA binding"/>
    <property type="evidence" value="ECO:0007669"/>
    <property type="project" value="UniProtKB-KW"/>
</dbReference>
<evidence type="ECO:0000256" key="5">
    <source>
        <dbReference type="ARBA" id="ARBA00023242"/>
    </source>
</evidence>
<dbReference type="GO" id="GO:0005634">
    <property type="term" value="C:nucleus"/>
    <property type="evidence" value="ECO:0007669"/>
    <property type="project" value="UniProtKB-SubCell"/>
</dbReference>
<keyword evidence="2" id="KW-0805">Transcription regulation</keyword>
<dbReference type="Proteomes" id="UP001567538">
    <property type="component" value="Unassembled WGS sequence"/>
</dbReference>
<dbReference type="EMBL" id="JBEAFC010000002">
    <property type="protein sequence ID" value="KAL1566739.1"/>
    <property type="molecule type" value="Genomic_DNA"/>
</dbReference>
<dbReference type="AlphaFoldDB" id="A0ABD1IG73"/>
<evidence type="ECO:0000256" key="1">
    <source>
        <dbReference type="ARBA" id="ARBA00004123"/>
    </source>
</evidence>